<dbReference type="SUPFAM" id="SSF52540">
    <property type="entry name" value="P-loop containing nucleoside triphosphate hydrolases"/>
    <property type="match status" value="1"/>
</dbReference>
<sequence>MKTQSLLKFGAGTALLLGLASAYYYGQTPYPYQFTEVRFCPVTANNRPMKYYDKPAESQESLDNKYCRFKYRLLTEVWKSRQFNDVVSLPEDAFITKDLSPSDNPSLWLLVAPAFIWMGYYCWAAKDEIDNDESFLRLENFKTSIKRQGLVTRTERDLQSHESERILDKHKKDIDRRADNQLVQERYISLEELQQQYQRQSELEDLQFHNTKKQFAVADSVADKSIADNLRDKAKADQERSKIEGKTKEAIANDNHHLTDQRLISDLIEALKNHEDGWLWKVIDNQKPVWVLGEAGSGKSTLAASIVMLREYLFDMPLYQLIDAHAGENLRNAWKYLSPQLIAQTEEQIGQAFDDARERWLDRINNQPDKQPQQLLVDEFTNYSESDITKEPAKKFVKASLSDPRKAEERLVCIAHFFTNTAVGGSDGTAKGRARGTIQIDRKTADGKTPLKIATINGLNNSDGDAEVDKKVAIPGWLTPGSIHKHLNGQPIDFDD</sequence>
<name>A0A367Q512_9NOSO</name>
<dbReference type="Proteomes" id="UP000252107">
    <property type="component" value="Unassembled WGS sequence"/>
</dbReference>
<dbReference type="InterPro" id="IPR027417">
    <property type="entry name" value="P-loop_NTPase"/>
</dbReference>
<gene>
    <name evidence="2" type="ORF">A6770_32255</name>
</gene>
<dbReference type="SMART" id="SM00382">
    <property type="entry name" value="AAA"/>
    <property type="match status" value="1"/>
</dbReference>
<evidence type="ECO:0000313" key="2">
    <source>
        <dbReference type="EMBL" id="RCJ19236.1"/>
    </source>
</evidence>
<evidence type="ECO:0000313" key="3">
    <source>
        <dbReference type="Proteomes" id="UP000252107"/>
    </source>
</evidence>
<organism evidence="2 3">
    <name type="scientific">Nostoc minutum NIES-26</name>
    <dbReference type="NCBI Taxonomy" id="1844469"/>
    <lineage>
        <taxon>Bacteria</taxon>
        <taxon>Bacillati</taxon>
        <taxon>Cyanobacteriota</taxon>
        <taxon>Cyanophyceae</taxon>
        <taxon>Nostocales</taxon>
        <taxon>Nostocaceae</taxon>
        <taxon>Nostoc</taxon>
    </lineage>
</organism>
<feature type="domain" description="AAA+ ATPase" evidence="1">
    <location>
        <begin position="285"/>
        <end position="444"/>
    </location>
</feature>
<dbReference type="EMBL" id="LXQD01000342">
    <property type="protein sequence ID" value="RCJ19236.1"/>
    <property type="molecule type" value="Genomic_DNA"/>
</dbReference>
<comment type="caution">
    <text evidence="2">The sequence shown here is derived from an EMBL/GenBank/DDBJ whole genome shotgun (WGS) entry which is preliminary data.</text>
</comment>
<protein>
    <recommendedName>
        <fullName evidence="1">AAA+ ATPase domain-containing protein</fullName>
    </recommendedName>
</protein>
<keyword evidence="3" id="KW-1185">Reference proteome</keyword>
<evidence type="ECO:0000259" key="1">
    <source>
        <dbReference type="SMART" id="SM00382"/>
    </source>
</evidence>
<accession>A0A367Q512</accession>
<reference evidence="2" key="1">
    <citation type="submission" date="2016-04" db="EMBL/GenBank/DDBJ databases">
        <authorList>
            <person name="Tabuchi Yagui T.R."/>
        </authorList>
    </citation>
    <scope>NUCLEOTIDE SEQUENCE [LARGE SCALE GENOMIC DNA]</scope>
    <source>
        <strain evidence="2">NIES-26</strain>
    </source>
</reference>
<dbReference type="InterPro" id="IPR003593">
    <property type="entry name" value="AAA+_ATPase"/>
</dbReference>
<proteinExistence type="predicted"/>
<dbReference type="AlphaFoldDB" id="A0A367Q512"/>